<organism evidence="1 2">
    <name type="scientific">Microbacterium oxydans</name>
    <dbReference type="NCBI Taxonomy" id="82380"/>
    <lineage>
        <taxon>Bacteria</taxon>
        <taxon>Bacillati</taxon>
        <taxon>Actinomycetota</taxon>
        <taxon>Actinomycetes</taxon>
        <taxon>Micrococcales</taxon>
        <taxon>Microbacteriaceae</taxon>
        <taxon>Microbacterium</taxon>
    </lineage>
</organism>
<proteinExistence type="predicted"/>
<dbReference type="RefSeq" id="WP_197073194.1">
    <property type="nucleotide sequence ID" value="NZ_JYIV01000022.1"/>
</dbReference>
<dbReference type="Proteomes" id="UP000033725">
    <property type="component" value="Unassembled WGS sequence"/>
</dbReference>
<dbReference type="EMBL" id="JYIV01000022">
    <property type="protein sequence ID" value="KJL23793.1"/>
    <property type="molecule type" value="Genomic_DNA"/>
</dbReference>
<gene>
    <name evidence="1" type="ORF">RN51_01328</name>
</gene>
<dbReference type="AlphaFoldDB" id="A0A0F0KSF6"/>
<dbReference type="PATRIC" id="fig|82380.10.peg.1336"/>
<evidence type="ECO:0000313" key="2">
    <source>
        <dbReference type="Proteomes" id="UP000033725"/>
    </source>
</evidence>
<reference evidence="1 2" key="1">
    <citation type="submission" date="2015-02" db="EMBL/GenBank/DDBJ databases">
        <title>Draft genome sequences of ten Microbacterium spp. with emphasis on heavy metal contaminated environments.</title>
        <authorList>
            <person name="Corretto E."/>
        </authorList>
    </citation>
    <scope>NUCLEOTIDE SEQUENCE [LARGE SCALE GENOMIC DNA]</scope>
    <source>
        <strain evidence="1 2">BEL163</strain>
    </source>
</reference>
<name>A0A0F0KSF6_9MICO</name>
<comment type="caution">
    <text evidence="1">The sequence shown here is derived from an EMBL/GenBank/DDBJ whole genome shotgun (WGS) entry which is preliminary data.</text>
</comment>
<accession>A0A0F0KSF6</accession>
<protein>
    <submittedName>
        <fullName evidence="1">Uncharacterized protein</fullName>
    </submittedName>
</protein>
<evidence type="ECO:0000313" key="1">
    <source>
        <dbReference type="EMBL" id="KJL23793.1"/>
    </source>
</evidence>
<sequence>MSTMSMTSRTMSMSLDTSRPTLAARSLAAVDRVTDPKLRFAAFDRHMQDFPPLIAS</sequence>